<dbReference type="Pfam" id="PF14730">
    <property type="entry name" value="DUF4468"/>
    <property type="match status" value="1"/>
</dbReference>
<feature type="signal peptide" evidence="1">
    <location>
        <begin position="1"/>
        <end position="19"/>
    </location>
</feature>
<evidence type="ECO:0000256" key="1">
    <source>
        <dbReference type="SAM" id="SignalP"/>
    </source>
</evidence>
<protein>
    <submittedName>
        <fullName evidence="3">DUF4468 domain-containing protein</fullName>
    </submittedName>
</protein>
<name>A0A9E8ND82_9BACT</name>
<dbReference type="EMBL" id="CP112998">
    <property type="protein sequence ID" value="WAC14575.1"/>
    <property type="molecule type" value="Genomic_DNA"/>
</dbReference>
<sequence length="171" mass="18757">MLKPSSLLMLLFFAGAAHAKTSIHRSAIMDPIVISLPDEDNKSYSEVVECGNVTQADLFRRARLYLAQTALDNKMLVADKETGDLASQGSFSLTVPRSEGSSGGVYSVRYVLTIECVNRKYRATITGELAPLKAFSSKSAKESEPFNAALEARFKALLQELQANVKDYKPF</sequence>
<keyword evidence="4" id="KW-1185">Reference proteome</keyword>
<feature type="domain" description="DUF4468" evidence="2">
    <location>
        <begin position="44"/>
        <end position="126"/>
    </location>
</feature>
<organism evidence="3 4">
    <name type="scientific">Dyadobacter pollutisoli</name>
    <dbReference type="NCBI Taxonomy" id="2910158"/>
    <lineage>
        <taxon>Bacteria</taxon>
        <taxon>Pseudomonadati</taxon>
        <taxon>Bacteroidota</taxon>
        <taxon>Cytophagia</taxon>
        <taxon>Cytophagales</taxon>
        <taxon>Spirosomataceae</taxon>
        <taxon>Dyadobacter</taxon>
    </lineage>
</organism>
<dbReference type="KEGG" id="dpf:ON006_11565"/>
<dbReference type="RefSeq" id="WP_244819944.1">
    <property type="nucleotide sequence ID" value="NZ_CP112998.1"/>
</dbReference>
<evidence type="ECO:0000313" key="3">
    <source>
        <dbReference type="EMBL" id="WAC14575.1"/>
    </source>
</evidence>
<reference evidence="3" key="1">
    <citation type="submission" date="2022-11" db="EMBL/GenBank/DDBJ databases">
        <title>Dyadobacter pollutisoli sp. nov., isolated from plastic dumped soil.</title>
        <authorList>
            <person name="Kim J.M."/>
            <person name="Kim K.R."/>
            <person name="Lee J.K."/>
            <person name="Hao L."/>
            <person name="Jeon C.O."/>
        </authorList>
    </citation>
    <scope>NUCLEOTIDE SEQUENCE</scope>
    <source>
        <strain evidence="3">U1</strain>
    </source>
</reference>
<keyword evidence="1" id="KW-0732">Signal</keyword>
<dbReference type="Gene3D" id="3.30.530.80">
    <property type="match status" value="1"/>
</dbReference>
<dbReference type="AlphaFoldDB" id="A0A9E8ND82"/>
<proteinExistence type="predicted"/>
<accession>A0A9E8ND82</accession>
<evidence type="ECO:0000313" key="4">
    <source>
        <dbReference type="Proteomes" id="UP001164653"/>
    </source>
</evidence>
<feature type="chain" id="PRO_5038615329" evidence="1">
    <location>
        <begin position="20"/>
        <end position="171"/>
    </location>
</feature>
<evidence type="ECO:0000259" key="2">
    <source>
        <dbReference type="Pfam" id="PF14730"/>
    </source>
</evidence>
<dbReference type="InterPro" id="IPR027823">
    <property type="entry name" value="DUF4468"/>
</dbReference>
<gene>
    <name evidence="3" type="ORF">ON006_11565</name>
</gene>
<dbReference type="Proteomes" id="UP001164653">
    <property type="component" value="Chromosome"/>
</dbReference>